<keyword evidence="2" id="KW-1185">Reference proteome</keyword>
<dbReference type="AlphaFoldDB" id="A0A9Q3C7C3"/>
<name>A0A9Q3C7C3_9BASI</name>
<protein>
    <submittedName>
        <fullName evidence="1">Uncharacterized protein</fullName>
    </submittedName>
</protein>
<reference evidence="1" key="1">
    <citation type="submission" date="2021-03" db="EMBL/GenBank/DDBJ databases">
        <title>Draft genome sequence of rust myrtle Austropuccinia psidii MF-1, a brazilian biotype.</title>
        <authorList>
            <person name="Quecine M.C."/>
            <person name="Pachon D.M.R."/>
            <person name="Bonatelli M.L."/>
            <person name="Correr F.H."/>
            <person name="Franceschini L.M."/>
            <person name="Leite T.F."/>
            <person name="Margarido G.R.A."/>
            <person name="Almeida C.A."/>
            <person name="Ferrarezi J.A."/>
            <person name="Labate C.A."/>
        </authorList>
    </citation>
    <scope>NUCLEOTIDE SEQUENCE</scope>
    <source>
        <strain evidence="1">MF-1</strain>
    </source>
</reference>
<dbReference type="EMBL" id="AVOT02004868">
    <property type="protein sequence ID" value="MBW0477591.1"/>
    <property type="molecule type" value="Genomic_DNA"/>
</dbReference>
<proteinExistence type="predicted"/>
<dbReference type="Proteomes" id="UP000765509">
    <property type="component" value="Unassembled WGS sequence"/>
</dbReference>
<evidence type="ECO:0000313" key="2">
    <source>
        <dbReference type="Proteomes" id="UP000765509"/>
    </source>
</evidence>
<comment type="caution">
    <text evidence="1">The sequence shown here is derived from an EMBL/GenBank/DDBJ whole genome shotgun (WGS) entry which is preliminary data.</text>
</comment>
<evidence type="ECO:0000313" key="1">
    <source>
        <dbReference type="EMBL" id="MBW0477591.1"/>
    </source>
</evidence>
<gene>
    <name evidence="1" type="ORF">O181_017306</name>
</gene>
<sequence>MRSGGINFNSVQGMIATSTSHSLKLENTQVLHGSCQQNFQKGLTLGNPLIKARIELFLRNPLHPNTSNFTSILAQLNYIRFKIQINESTKDNLYLGIWESYAGRAPTSWEVPTKHRLTLHGAITRVSLLRALR</sequence>
<organism evidence="1 2">
    <name type="scientific">Austropuccinia psidii MF-1</name>
    <dbReference type="NCBI Taxonomy" id="1389203"/>
    <lineage>
        <taxon>Eukaryota</taxon>
        <taxon>Fungi</taxon>
        <taxon>Dikarya</taxon>
        <taxon>Basidiomycota</taxon>
        <taxon>Pucciniomycotina</taxon>
        <taxon>Pucciniomycetes</taxon>
        <taxon>Pucciniales</taxon>
        <taxon>Sphaerophragmiaceae</taxon>
        <taxon>Austropuccinia</taxon>
    </lineage>
</organism>
<accession>A0A9Q3C7C3</accession>